<dbReference type="InterPro" id="IPR036388">
    <property type="entry name" value="WH-like_DNA-bd_sf"/>
</dbReference>
<dbReference type="Proteomes" id="UP000318509">
    <property type="component" value="Unassembled WGS sequence"/>
</dbReference>
<dbReference type="EMBL" id="VBAK01000105">
    <property type="protein sequence ID" value="TMI91036.1"/>
    <property type="molecule type" value="Genomic_DNA"/>
</dbReference>
<dbReference type="Gene3D" id="6.10.250.690">
    <property type="match status" value="1"/>
</dbReference>
<dbReference type="SUPFAM" id="SSF52172">
    <property type="entry name" value="CheY-like"/>
    <property type="match status" value="1"/>
</dbReference>
<comment type="caution">
    <text evidence="6">The sequence shown here is derived from an EMBL/GenBank/DDBJ whole genome shotgun (WGS) entry which is preliminary data.</text>
</comment>
<sequence length="228" mass="25163">MSPHGLRVLVVDDDPALRRLLRIVLGRQAYTVFEEGTAGAALATAAAVRPDIVILDLGLPDGDGVEVTRRLRAQGNTPILILSVRDQEEEKVAALDGGADDYLTKPFAVGELLARIRVLLRRLAGEGTGEPFRHGDLEIDLGRRLVKVAGTAARLTPTEYELLKAFVLARGKVLTHQQLLRQVWGPGYAKEPHLLRVNISNLRRKLERDPAHPHYILTESRIGYRLGN</sequence>
<dbReference type="Gene3D" id="1.10.10.10">
    <property type="entry name" value="Winged helix-like DNA-binding domain superfamily/Winged helix DNA-binding domain"/>
    <property type="match status" value="1"/>
</dbReference>
<feature type="domain" description="OmpR/PhoB-type" evidence="5">
    <location>
        <begin position="129"/>
        <end position="228"/>
    </location>
</feature>
<evidence type="ECO:0000256" key="2">
    <source>
        <dbReference type="PROSITE-ProRule" id="PRU00169"/>
    </source>
</evidence>
<dbReference type="GO" id="GO:0000976">
    <property type="term" value="F:transcription cis-regulatory region binding"/>
    <property type="evidence" value="ECO:0007669"/>
    <property type="project" value="TreeGrafter"/>
</dbReference>
<evidence type="ECO:0000256" key="3">
    <source>
        <dbReference type="PROSITE-ProRule" id="PRU01091"/>
    </source>
</evidence>
<dbReference type="GO" id="GO:0005829">
    <property type="term" value="C:cytosol"/>
    <property type="evidence" value="ECO:0007669"/>
    <property type="project" value="TreeGrafter"/>
</dbReference>
<dbReference type="SMART" id="SM00448">
    <property type="entry name" value="REC"/>
    <property type="match status" value="1"/>
</dbReference>
<dbReference type="GO" id="GO:0006355">
    <property type="term" value="P:regulation of DNA-templated transcription"/>
    <property type="evidence" value="ECO:0007669"/>
    <property type="project" value="InterPro"/>
</dbReference>
<name>A0A537K650_9BACT</name>
<evidence type="ECO:0000259" key="5">
    <source>
        <dbReference type="PROSITE" id="PS51755"/>
    </source>
</evidence>
<evidence type="ECO:0000313" key="7">
    <source>
        <dbReference type="Proteomes" id="UP000318509"/>
    </source>
</evidence>
<dbReference type="SMART" id="SM00862">
    <property type="entry name" value="Trans_reg_C"/>
    <property type="match status" value="1"/>
</dbReference>
<dbReference type="InterPro" id="IPR011006">
    <property type="entry name" value="CheY-like_superfamily"/>
</dbReference>
<reference evidence="6 7" key="1">
    <citation type="journal article" date="2019" name="Nat. Microbiol.">
        <title>Mediterranean grassland soil C-N compound turnover is dependent on rainfall and depth, and is mediated by genomically divergent microorganisms.</title>
        <authorList>
            <person name="Diamond S."/>
            <person name="Andeer P.F."/>
            <person name="Li Z."/>
            <person name="Crits-Christoph A."/>
            <person name="Burstein D."/>
            <person name="Anantharaman K."/>
            <person name="Lane K.R."/>
            <person name="Thomas B.C."/>
            <person name="Pan C."/>
            <person name="Northen T.R."/>
            <person name="Banfield J.F."/>
        </authorList>
    </citation>
    <scope>NUCLEOTIDE SEQUENCE [LARGE SCALE GENOMIC DNA]</scope>
    <source>
        <strain evidence="6">NP_3</strain>
    </source>
</reference>
<keyword evidence="1 3" id="KW-0238">DNA-binding</keyword>
<dbReference type="CDD" id="cd00383">
    <property type="entry name" value="trans_reg_C"/>
    <property type="match status" value="1"/>
</dbReference>
<dbReference type="AlphaFoldDB" id="A0A537K650"/>
<keyword evidence="2" id="KW-0597">Phosphoprotein</keyword>
<feature type="DNA-binding region" description="OmpR/PhoB-type" evidence="3">
    <location>
        <begin position="129"/>
        <end position="228"/>
    </location>
</feature>
<evidence type="ECO:0000259" key="4">
    <source>
        <dbReference type="PROSITE" id="PS50110"/>
    </source>
</evidence>
<accession>A0A537K650</accession>
<proteinExistence type="predicted"/>
<organism evidence="6 7">
    <name type="scientific">Candidatus Segetimicrobium genomatis</name>
    <dbReference type="NCBI Taxonomy" id="2569760"/>
    <lineage>
        <taxon>Bacteria</taxon>
        <taxon>Bacillati</taxon>
        <taxon>Candidatus Sysuimicrobiota</taxon>
        <taxon>Candidatus Sysuimicrobiia</taxon>
        <taxon>Candidatus Sysuimicrobiales</taxon>
        <taxon>Candidatus Segetimicrobiaceae</taxon>
        <taxon>Candidatus Segetimicrobium</taxon>
    </lineage>
</organism>
<feature type="modified residue" description="4-aspartylphosphate" evidence="2">
    <location>
        <position position="56"/>
    </location>
</feature>
<dbReference type="PROSITE" id="PS50110">
    <property type="entry name" value="RESPONSE_REGULATORY"/>
    <property type="match status" value="1"/>
</dbReference>
<dbReference type="PROSITE" id="PS51755">
    <property type="entry name" value="OMPR_PHOB"/>
    <property type="match status" value="1"/>
</dbReference>
<dbReference type="PANTHER" id="PTHR48111:SF50">
    <property type="entry name" value="KDP OPERON TRANSCRIPTIONAL REGULATORY PROTEIN KDPE"/>
    <property type="match status" value="1"/>
</dbReference>
<dbReference type="PANTHER" id="PTHR48111">
    <property type="entry name" value="REGULATOR OF RPOS"/>
    <property type="match status" value="1"/>
</dbReference>
<dbReference type="InterPro" id="IPR001789">
    <property type="entry name" value="Sig_transdc_resp-reg_receiver"/>
</dbReference>
<dbReference type="InterPro" id="IPR001867">
    <property type="entry name" value="OmpR/PhoB-type_DNA-bd"/>
</dbReference>
<dbReference type="Pfam" id="PF00486">
    <property type="entry name" value="Trans_reg_C"/>
    <property type="match status" value="1"/>
</dbReference>
<dbReference type="Gene3D" id="3.40.50.2300">
    <property type="match status" value="1"/>
</dbReference>
<dbReference type="Pfam" id="PF00072">
    <property type="entry name" value="Response_reg"/>
    <property type="match status" value="1"/>
</dbReference>
<gene>
    <name evidence="6" type="ORF">E6H00_04945</name>
</gene>
<dbReference type="GO" id="GO:0000156">
    <property type="term" value="F:phosphorelay response regulator activity"/>
    <property type="evidence" value="ECO:0007669"/>
    <property type="project" value="TreeGrafter"/>
</dbReference>
<dbReference type="GO" id="GO:0032993">
    <property type="term" value="C:protein-DNA complex"/>
    <property type="evidence" value="ECO:0007669"/>
    <property type="project" value="TreeGrafter"/>
</dbReference>
<evidence type="ECO:0000313" key="6">
    <source>
        <dbReference type="EMBL" id="TMI91036.1"/>
    </source>
</evidence>
<dbReference type="InterPro" id="IPR039420">
    <property type="entry name" value="WalR-like"/>
</dbReference>
<evidence type="ECO:0000256" key="1">
    <source>
        <dbReference type="ARBA" id="ARBA00023125"/>
    </source>
</evidence>
<protein>
    <submittedName>
        <fullName evidence="6">Response regulator transcription factor</fullName>
    </submittedName>
</protein>
<feature type="domain" description="Response regulatory" evidence="4">
    <location>
        <begin position="7"/>
        <end position="120"/>
    </location>
</feature>